<protein>
    <submittedName>
        <fullName evidence="1">Uncharacterized protein</fullName>
    </submittedName>
</protein>
<dbReference type="AlphaFoldDB" id="A0A813X959"/>
<keyword evidence="2" id="KW-1185">Reference proteome</keyword>
<evidence type="ECO:0000313" key="1">
    <source>
        <dbReference type="EMBL" id="CAF0866687.1"/>
    </source>
</evidence>
<sequence length="76" mass="8863">MVQSIELKSTEKSKLKIRVKDYNDYSALTQNWPTDAFKNDIKAYPSAPKLYVRISDVKQKLKITKENTEIKELSNK</sequence>
<gene>
    <name evidence="1" type="ORF">OXX778_LOCUS9718</name>
</gene>
<evidence type="ECO:0000313" key="2">
    <source>
        <dbReference type="Proteomes" id="UP000663879"/>
    </source>
</evidence>
<name>A0A813X959_9BILA</name>
<accession>A0A813X959</accession>
<organism evidence="1 2">
    <name type="scientific">Brachionus calyciflorus</name>
    <dbReference type="NCBI Taxonomy" id="104777"/>
    <lineage>
        <taxon>Eukaryota</taxon>
        <taxon>Metazoa</taxon>
        <taxon>Spiralia</taxon>
        <taxon>Gnathifera</taxon>
        <taxon>Rotifera</taxon>
        <taxon>Eurotatoria</taxon>
        <taxon>Monogononta</taxon>
        <taxon>Pseudotrocha</taxon>
        <taxon>Ploima</taxon>
        <taxon>Brachionidae</taxon>
        <taxon>Brachionus</taxon>
    </lineage>
</organism>
<dbReference type="EMBL" id="CAJNOC010001459">
    <property type="protein sequence ID" value="CAF0866687.1"/>
    <property type="molecule type" value="Genomic_DNA"/>
</dbReference>
<proteinExistence type="predicted"/>
<comment type="caution">
    <text evidence="1">The sequence shown here is derived from an EMBL/GenBank/DDBJ whole genome shotgun (WGS) entry which is preliminary data.</text>
</comment>
<reference evidence="1" key="1">
    <citation type="submission" date="2021-02" db="EMBL/GenBank/DDBJ databases">
        <authorList>
            <person name="Nowell W R."/>
        </authorList>
    </citation>
    <scope>NUCLEOTIDE SEQUENCE</scope>
    <source>
        <strain evidence="1">Ploen Becks lab</strain>
    </source>
</reference>
<dbReference type="Proteomes" id="UP000663879">
    <property type="component" value="Unassembled WGS sequence"/>
</dbReference>